<dbReference type="PANTHER" id="PTHR43716:SF1">
    <property type="entry name" value="D-2-HYDROXYGLUTARATE DEHYDROGENASE, MITOCHONDRIAL"/>
    <property type="match status" value="1"/>
</dbReference>
<dbReference type="InterPro" id="IPR016164">
    <property type="entry name" value="FAD-linked_Oxase-like_C"/>
</dbReference>
<evidence type="ECO:0000256" key="3">
    <source>
        <dbReference type="ARBA" id="ARBA00022630"/>
    </source>
</evidence>
<dbReference type="Proteomes" id="UP000053257">
    <property type="component" value="Unassembled WGS sequence"/>
</dbReference>
<dbReference type="AlphaFoldDB" id="A0A0C3SFS5"/>
<evidence type="ECO:0000256" key="1">
    <source>
        <dbReference type="ARBA" id="ARBA00001974"/>
    </source>
</evidence>
<dbReference type="InterPro" id="IPR016167">
    <property type="entry name" value="FAD-bd_PCMH_sub1"/>
</dbReference>
<evidence type="ECO:0000256" key="5">
    <source>
        <dbReference type="ARBA" id="ARBA00023002"/>
    </source>
</evidence>
<keyword evidence="3" id="KW-0285">Flavoprotein</keyword>
<dbReference type="FunFam" id="3.30.70.2190:FF:000001">
    <property type="entry name" value="D-2-hydroxyglutarate dehydrogenase mitochondrial"/>
    <property type="match status" value="1"/>
</dbReference>
<dbReference type="InterPro" id="IPR016171">
    <property type="entry name" value="Vanillyl_alc_oxidase_C-sub2"/>
</dbReference>
<dbReference type="STRING" id="745531.A0A0C3SFS5"/>
<dbReference type="Pfam" id="PF02913">
    <property type="entry name" value="FAD-oxidase_C"/>
    <property type="match status" value="1"/>
</dbReference>
<sequence length="507" mass="55333">MFTRSVAHRIPLRAFKRWAHTTPTMNYRSVTEEDVAHFAKILAPSSVLSTLAPVSTPASELSIYNNDWMNKYHGKSTTVLRPKTTKEVSEIVKWCNERRIAIVPQGGNTGLVGGGVPIIDEVILNLGNMNKIRSFDPVSGIIVADSGCVLEAMSEYLVPHHYIMPLDLGAKGSCQIGGNVSTNAGGLRLLRYGSLHGSVLGLEVVLPDGTILDQLSTLRKDNTGYDLKQLFIGAEGTLGVVTGVSILSAPAPNASSNVMLALPKYENVLPLFREVKRQLSEILSAFEFIDRRAYELAVKHGQGRALNDEDVEGAECFVLVETSGGKREHDEEKLNTLLESLMEADEPLINTGVLSQSPLQFSQLWAIREGITEAVSKEGKAYKYDISIPVASFKTVVDTTRDHLQSKGLLRDDAVKHVVGYGHVGDGNLHLNIVAAEYSPEIESALEPFVYELVQSYKGSVSAEHGIGVMKTHALQYSKNATSIDLMRRIKTLFDPNGIMNPGKVLP</sequence>
<protein>
    <recommendedName>
        <fullName evidence="7">FAD-binding PCMH-type domain-containing protein</fullName>
    </recommendedName>
</protein>
<comment type="catalytic activity">
    <reaction evidence="6">
        <text>(R)-lactate + 2 Fe(III)-[cytochrome c] = 2 Fe(II)-[cytochrome c] + pyruvate + 2 H(+)</text>
        <dbReference type="Rhea" id="RHEA:13521"/>
        <dbReference type="Rhea" id="RHEA-COMP:10350"/>
        <dbReference type="Rhea" id="RHEA-COMP:14399"/>
        <dbReference type="ChEBI" id="CHEBI:15361"/>
        <dbReference type="ChEBI" id="CHEBI:15378"/>
        <dbReference type="ChEBI" id="CHEBI:16004"/>
        <dbReference type="ChEBI" id="CHEBI:29033"/>
        <dbReference type="ChEBI" id="CHEBI:29034"/>
        <dbReference type="EC" id="1.1.2.4"/>
    </reaction>
</comment>
<gene>
    <name evidence="8" type="ORF">PHLGIDRAFT_17654</name>
</gene>
<dbReference type="HOGENOM" id="CLU_017779_4_1_1"/>
<name>A0A0C3SFS5_PHLG1</name>
<dbReference type="InterPro" id="IPR004113">
    <property type="entry name" value="FAD-bd_oxidored_4_C"/>
</dbReference>
<dbReference type="GO" id="GO:0005739">
    <property type="term" value="C:mitochondrion"/>
    <property type="evidence" value="ECO:0007669"/>
    <property type="project" value="TreeGrafter"/>
</dbReference>
<evidence type="ECO:0000313" key="9">
    <source>
        <dbReference type="Proteomes" id="UP000053257"/>
    </source>
</evidence>
<feature type="domain" description="FAD-binding PCMH-type" evidence="7">
    <location>
        <begin position="72"/>
        <end position="251"/>
    </location>
</feature>
<organism evidence="8 9">
    <name type="scientific">Phlebiopsis gigantea (strain 11061_1 CR5-6)</name>
    <name type="common">White-rot fungus</name>
    <name type="synonym">Peniophora gigantea</name>
    <dbReference type="NCBI Taxonomy" id="745531"/>
    <lineage>
        <taxon>Eukaryota</taxon>
        <taxon>Fungi</taxon>
        <taxon>Dikarya</taxon>
        <taxon>Basidiomycota</taxon>
        <taxon>Agaricomycotina</taxon>
        <taxon>Agaricomycetes</taxon>
        <taxon>Polyporales</taxon>
        <taxon>Phanerochaetaceae</taxon>
        <taxon>Phlebiopsis</taxon>
    </lineage>
</organism>
<dbReference type="Gene3D" id="3.30.43.10">
    <property type="entry name" value="Uridine Diphospho-n-acetylenolpyruvylglucosamine Reductase, domain 2"/>
    <property type="match status" value="1"/>
</dbReference>
<dbReference type="OrthoDB" id="5332616at2759"/>
<proteinExistence type="inferred from homology"/>
<evidence type="ECO:0000259" key="7">
    <source>
        <dbReference type="PROSITE" id="PS51387"/>
    </source>
</evidence>
<dbReference type="Gene3D" id="3.30.465.10">
    <property type="match status" value="1"/>
</dbReference>
<dbReference type="Pfam" id="PF01565">
    <property type="entry name" value="FAD_binding_4"/>
    <property type="match status" value="1"/>
</dbReference>
<dbReference type="PANTHER" id="PTHR43716">
    <property type="entry name" value="D-2-HYDROXYGLUTARATE DEHYDROGENASE, MITOCHONDRIAL"/>
    <property type="match status" value="1"/>
</dbReference>
<keyword evidence="9" id="KW-1185">Reference proteome</keyword>
<reference evidence="8 9" key="1">
    <citation type="journal article" date="2014" name="PLoS Genet.">
        <title>Analysis of the Phlebiopsis gigantea genome, transcriptome and secretome provides insight into its pioneer colonization strategies of wood.</title>
        <authorList>
            <person name="Hori C."/>
            <person name="Ishida T."/>
            <person name="Igarashi K."/>
            <person name="Samejima M."/>
            <person name="Suzuki H."/>
            <person name="Master E."/>
            <person name="Ferreira P."/>
            <person name="Ruiz-Duenas F.J."/>
            <person name="Held B."/>
            <person name="Canessa P."/>
            <person name="Larrondo L.F."/>
            <person name="Schmoll M."/>
            <person name="Druzhinina I.S."/>
            <person name="Kubicek C.P."/>
            <person name="Gaskell J.A."/>
            <person name="Kersten P."/>
            <person name="St John F."/>
            <person name="Glasner J."/>
            <person name="Sabat G."/>
            <person name="Splinter BonDurant S."/>
            <person name="Syed K."/>
            <person name="Yadav J."/>
            <person name="Mgbeahuruike A.C."/>
            <person name="Kovalchuk A."/>
            <person name="Asiegbu F.O."/>
            <person name="Lackner G."/>
            <person name="Hoffmeister D."/>
            <person name="Rencoret J."/>
            <person name="Gutierrez A."/>
            <person name="Sun H."/>
            <person name="Lindquist E."/>
            <person name="Barry K."/>
            <person name="Riley R."/>
            <person name="Grigoriev I.V."/>
            <person name="Henrissat B."/>
            <person name="Kues U."/>
            <person name="Berka R.M."/>
            <person name="Martinez A.T."/>
            <person name="Covert S.F."/>
            <person name="Blanchette R.A."/>
            <person name="Cullen D."/>
        </authorList>
    </citation>
    <scope>NUCLEOTIDE SEQUENCE [LARGE SCALE GENOMIC DNA]</scope>
    <source>
        <strain evidence="8 9">11061_1 CR5-6</strain>
    </source>
</reference>
<dbReference type="FunFam" id="1.10.45.10:FF:000001">
    <property type="entry name" value="D-lactate dehydrogenase mitochondrial"/>
    <property type="match status" value="1"/>
</dbReference>
<dbReference type="InterPro" id="IPR006094">
    <property type="entry name" value="Oxid_FAD_bind_N"/>
</dbReference>
<evidence type="ECO:0000313" key="8">
    <source>
        <dbReference type="EMBL" id="KIP12595.1"/>
    </source>
</evidence>
<dbReference type="InterPro" id="IPR016166">
    <property type="entry name" value="FAD-bd_PCMH"/>
</dbReference>
<dbReference type="InterPro" id="IPR016169">
    <property type="entry name" value="FAD-bd_PCMH_sub2"/>
</dbReference>
<dbReference type="GO" id="GO:0071949">
    <property type="term" value="F:FAD binding"/>
    <property type="evidence" value="ECO:0007669"/>
    <property type="project" value="InterPro"/>
</dbReference>
<dbReference type="FunFam" id="3.30.43.10:FF:000011">
    <property type="entry name" value="D-lactate dehydrogenase (Cytochrome)"/>
    <property type="match status" value="1"/>
</dbReference>
<comment type="similarity">
    <text evidence="2">Belongs to the FAD-binding oxidoreductase/transferase type 4 family.</text>
</comment>
<dbReference type="SUPFAM" id="SSF55103">
    <property type="entry name" value="FAD-linked oxidases, C-terminal domain"/>
    <property type="match status" value="1"/>
</dbReference>
<keyword evidence="4" id="KW-0274">FAD</keyword>
<dbReference type="InterPro" id="IPR036318">
    <property type="entry name" value="FAD-bd_PCMH-like_sf"/>
</dbReference>
<dbReference type="Gene3D" id="3.30.70.2190">
    <property type="match status" value="1"/>
</dbReference>
<dbReference type="EMBL" id="KN840439">
    <property type="protein sequence ID" value="KIP12595.1"/>
    <property type="molecule type" value="Genomic_DNA"/>
</dbReference>
<comment type="cofactor">
    <cofactor evidence="1">
        <name>FAD</name>
        <dbReference type="ChEBI" id="CHEBI:57692"/>
    </cofactor>
</comment>
<dbReference type="FunFam" id="3.30.465.10:FF:000001">
    <property type="entry name" value="D-2-hydroxyglutarate dehydrogenase, mitochondrial"/>
    <property type="match status" value="1"/>
</dbReference>
<dbReference type="FunFam" id="3.30.70.2740:FF:000002">
    <property type="entry name" value="D-2-hydroxyglutarate dehydrogenase mitochondrial"/>
    <property type="match status" value="1"/>
</dbReference>
<evidence type="ECO:0000256" key="2">
    <source>
        <dbReference type="ARBA" id="ARBA00008000"/>
    </source>
</evidence>
<dbReference type="SUPFAM" id="SSF56176">
    <property type="entry name" value="FAD-binding/transporter-associated domain-like"/>
    <property type="match status" value="1"/>
</dbReference>
<dbReference type="Gene3D" id="3.30.70.2740">
    <property type="match status" value="1"/>
</dbReference>
<dbReference type="GO" id="GO:0004458">
    <property type="term" value="F:D-lactate dehydrogenase (cytochrome) activity"/>
    <property type="evidence" value="ECO:0007669"/>
    <property type="project" value="UniProtKB-EC"/>
</dbReference>
<evidence type="ECO:0000256" key="6">
    <source>
        <dbReference type="ARBA" id="ARBA00051436"/>
    </source>
</evidence>
<dbReference type="Gene3D" id="1.10.45.10">
    <property type="entry name" value="Vanillyl-alcohol Oxidase, Chain A, domain 4"/>
    <property type="match status" value="1"/>
</dbReference>
<accession>A0A0C3SFS5</accession>
<evidence type="ECO:0000256" key="4">
    <source>
        <dbReference type="ARBA" id="ARBA00022827"/>
    </source>
</evidence>
<dbReference type="PROSITE" id="PS51387">
    <property type="entry name" value="FAD_PCMH"/>
    <property type="match status" value="1"/>
</dbReference>
<dbReference type="InterPro" id="IPR051264">
    <property type="entry name" value="FAD-oxidored/transferase_4"/>
</dbReference>
<keyword evidence="5" id="KW-0560">Oxidoreductase</keyword>